<dbReference type="SUPFAM" id="SSF48371">
    <property type="entry name" value="ARM repeat"/>
    <property type="match status" value="1"/>
</dbReference>
<dbReference type="EMBL" id="CAJFCJ010000019">
    <property type="protein sequence ID" value="CAD5123312.1"/>
    <property type="molecule type" value="Genomic_DNA"/>
</dbReference>
<organism evidence="1 2">
    <name type="scientific">Dimorphilus gyrociliatus</name>
    <dbReference type="NCBI Taxonomy" id="2664684"/>
    <lineage>
        <taxon>Eukaryota</taxon>
        <taxon>Metazoa</taxon>
        <taxon>Spiralia</taxon>
        <taxon>Lophotrochozoa</taxon>
        <taxon>Annelida</taxon>
        <taxon>Polychaeta</taxon>
        <taxon>Polychaeta incertae sedis</taxon>
        <taxon>Dinophilidae</taxon>
        <taxon>Dimorphilus</taxon>
    </lineage>
</organism>
<name>A0A7I8W545_9ANNE</name>
<proteinExistence type="predicted"/>
<protein>
    <submittedName>
        <fullName evidence="1">DgyrCDS11671</fullName>
    </submittedName>
</protein>
<accession>A0A7I8W545</accession>
<keyword evidence="2" id="KW-1185">Reference proteome</keyword>
<comment type="caution">
    <text evidence="1">The sequence shown here is derived from an EMBL/GenBank/DDBJ whole genome shotgun (WGS) entry which is preliminary data.</text>
</comment>
<evidence type="ECO:0000313" key="1">
    <source>
        <dbReference type="EMBL" id="CAD5123312.1"/>
    </source>
</evidence>
<dbReference type="InterPro" id="IPR016024">
    <property type="entry name" value="ARM-type_fold"/>
</dbReference>
<sequence length="383" mass="43569">MTEQDDSRTPTIFRNPSSTLSTSMRTMCMTQDPDLRAESVKDLLALLKKGEDEQLSKYSSTLVGLLFELNHKEGFQGLEKELAQCSGLVGYYLREKVFLYINLWKSKVRASQMARDLIHLVDAIKELLRADVDTRYLEIENSQQNNVDDICKTISTMVTTTTDEIVFCKCAKVFSIFTKVYPDTMEKYFKEVAEAAINWSRNIESKSFIVEKANELISCFTPFWSKDLEFSFATIKKLIHELNELEQKYYTSQKSDNTIKQCEIKDEMICAFCIYGILLDCIGRLIPDSELSEFLIADSVLEAIMNGSTTEEGLFKIDVGIENEGEKHAQGNDNVTLSEQTSCSAETQNEKRVSIEIEATVEEIVEMPFIKLVTMESDPVSEV</sequence>
<reference evidence="1 2" key="1">
    <citation type="submission" date="2020-08" db="EMBL/GenBank/DDBJ databases">
        <authorList>
            <person name="Hejnol A."/>
        </authorList>
    </citation>
    <scope>NUCLEOTIDE SEQUENCE [LARGE SCALE GENOMIC DNA]</scope>
</reference>
<dbReference type="Proteomes" id="UP000549394">
    <property type="component" value="Unassembled WGS sequence"/>
</dbReference>
<dbReference type="AlphaFoldDB" id="A0A7I8W545"/>
<evidence type="ECO:0000313" key="2">
    <source>
        <dbReference type="Proteomes" id="UP000549394"/>
    </source>
</evidence>
<gene>
    <name evidence="1" type="ORF">DGYR_LOCUS10999</name>
</gene>